<accession>A0A1H2X4T8</accession>
<keyword evidence="2" id="KW-1185">Reference proteome</keyword>
<dbReference type="EMBL" id="FNNZ01000010">
    <property type="protein sequence ID" value="SDW87923.1"/>
    <property type="molecule type" value="Genomic_DNA"/>
</dbReference>
<gene>
    <name evidence="1" type="ORF">SAMN05421783_11019</name>
</gene>
<sequence>MYIDNLTLVGIAAASPYLLLPLLFRREILVVEQETGPLVSEPREHDQAVAPRPCLAT</sequence>
<evidence type="ECO:0000313" key="2">
    <source>
        <dbReference type="Proteomes" id="UP000198816"/>
    </source>
</evidence>
<reference evidence="2" key="1">
    <citation type="submission" date="2016-10" db="EMBL/GenBank/DDBJ databases">
        <authorList>
            <person name="Varghese N."/>
            <person name="Submissions S."/>
        </authorList>
    </citation>
    <scope>NUCLEOTIDE SEQUENCE [LARGE SCALE GENOMIC DNA]</scope>
    <source>
        <strain evidence="2">DSM 217</strain>
    </source>
</reference>
<evidence type="ECO:0000313" key="1">
    <source>
        <dbReference type="EMBL" id="SDW87923.1"/>
    </source>
</evidence>
<proteinExistence type="predicted"/>
<dbReference type="AlphaFoldDB" id="A0A1H2X4T8"/>
<organism evidence="1 2">
    <name type="scientific">Thiocapsa roseopersicina</name>
    <dbReference type="NCBI Taxonomy" id="1058"/>
    <lineage>
        <taxon>Bacteria</taxon>
        <taxon>Pseudomonadati</taxon>
        <taxon>Pseudomonadota</taxon>
        <taxon>Gammaproteobacteria</taxon>
        <taxon>Chromatiales</taxon>
        <taxon>Chromatiaceae</taxon>
        <taxon>Thiocapsa</taxon>
    </lineage>
</organism>
<dbReference type="STRING" id="1058.SAMN05421783_11019"/>
<protein>
    <submittedName>
        <fullName evidence="1">Uncharacterized protein</fullName>
    </submittedName>
</protein>
<dbReference type="Proteomes" id="UP000198816">
    <property type="component" value="Unassembled WGS sequence"/>
</dbReference>
<name>A0A1H2X4T8_THIRO</name>